<dbReference type="KEGG" id="bfo:118425812"/>
<protein>
    <submittedName>
        <fullName evidence="3">Uncharacterized protein LOC118425812</fullName>
    </submittedName>
</protein>
<dbReference type="Proteomes" id="UP000001554">
    <property type="component" value="Chromosome 11"/>
</dbReference>
<sequence length="109" mass="11892">MFSPIRTLVLAVFIVELEGARDCMDVWYNGYHEGGVFYLGQTRGRAYCEVREFSVAVESSGSGDPGFDASTSTFITVGQNTTNFAGNVMYVIYFESSSELLSTLTVGTV</sequence>
<accession>A0A9J7LYN2</accession>
<keyword evidence="2" id="KW-1185">Reference proteome</keyword>
<proteinExistence type="predicted"/>
<reference evidence="3" key="2">
    <citation type="submission" date="2025-08" db="UniProtKB">
        <authorList>
            <consortium name="RefSeq"/>
        </authorList>
    </citation>
    <scope>IDENTIFICATION</scope>
    <source>
        <strain evidence="3">S238N-H82</strain>
        <tissue evidence="3">Testes</tissue>
    </source>
</reference>
<evidence type="ECO:0000313" key="3">
    <source>
        <dbReference type="RefSeq" id="XP_035690803.1"/>
    </source>
</evidence>
<gene>
    <name evidence="3" type="primary">LOC118425812</name>
</gene>
<name>A0A9J7LYN2_BRAFL</name>
<dbReference type="GeneID" id="118425812"/>
<dbReference type="AlphaFoldDB" id="A0A9J7LYN2"/>
<keyword evidence="1" id="KW-0732">Signal</keyword>
<dbReference type="RefSeq" id="XP_035690803.1">
    <property type="nucleotide sequence ID" value="XM_035834910.1"/>
</dbReference>
<feature type="signal peptide" evidence="1">
    <location>
        <begin position="1"/>
        <end position="19"/>
    </location>
</feature>
<reference evidence="2" key="1">
    <citation type="journal article" date="2020" name="Nat. Ecol. Evol.">
        <title>Deeply conserved synteny resolves early events in vertebrate evolution.</title>
        <authorList>
            <person name="Simakov O."/>
            <person name="Marletaz F."/>
            <person name="Yue J.X."/>
            <person name="O'Connell B."/>
            <person name="Jenkins J."/>
            <person name="Brandt A."/>
            <person name="Calef R."/>
            <person name="Tung C.H."/>
            <person name="Huang T.K."/>
            <person name="Schmutz J."/>
            <person name="Satoh N."/>
            <person name="Yu J.K."/>
            <person name="Putnam N.H."/>
            <person name="Green R.E."/>
            <person name="Rokhsar D.S."/>
        </authorList>
    </citation>
    <scope>NUCLEOTIDE SEQUENCE [LARGE SCALE GENOMIC DNA]</scope>
    <source>
        <strain evidence="2">S238N-H82</strain>
    </source>
</reference>
<evidence type="ECO:0000256" key="1">
    <source>
        <dbReference type="SAM" id="SignalP"/>
    </source>
</evidence>
<evidence type="ECO:0000313" key="2">
    <source>
        <dbReference type="Proteomes" id="UP000001554"/>
    </source>
</evidence>
<organism evidence="2 3">
    <name type="scientific">Branchiostoma floridae</name>
    <name type="common">Florida lancelet</name>
    <name type="synonym">Amphioxus</name>
    <dbReference type="NCBI Taxonomy" id="7739"/>
    <lineage>
        <taxon>Eukaryota</taxon>
        <taxon>Metazoa</taxon>
        <taxon>Chordata</taxon>
        <taxon>Cephalochordata</taxon>
        <taxon>Leptocardii</taxon>
        <taxon>Amphioxiformes</taxon>
        <taxon>Branchiostomatidae</taxon>
        <taxon>Branchiostoma</taxon>
    </lineage>
</organism>
<feature type="chain" id="PRO_5039908267" evidence="1">
    <location>
        <begin position="20"/>
        <end position="109"/>
    </location>
</feature>